<feature type="signal peptide" evidence="1">
    <location>
        <begin position="1"/>
        <end position="21"/>
    </location>
</feature>
<organism evidence="2 3">
    <name type="scientific">Protopolystoma xenopodis</name>
    <dbReference type="NCBI Taxonomy" id="117903"/>
    <lineage>
        <taxon>Eukaryota</taxon>
        <taxon>Metazoa</taxon>
        <taxon>Spiralia</taxon>
        <taxon>Lophotrochozoa</taxon>
        <taxon>Platyhelminthes</taxon>
        <taxon>Monogenea</taxon>
        <taxon>Polyopisthocotylea</taxon>
        <taxon>Polystomatidea</taxon>
        <taxon>Polystomatidae</taxon>
        <taxon>Protopolystoma</taxon>
    </lineage>
</organism>
<dbReference type="AlphaFoldDB" id="A0A3S5CRR3"/>
<evidence type="ECO:0000256" key="1">
    <source>
        <dbReference type="SAM" id="SignalP"/>
    </source>
</evidence>
<keyword evidence="1" id="KW-0732">Signal</keyword>
<name>A0A3S5CRR3_9PLAT</name>
<keyword evidence="3" id="KW-1185">Reference proteome</keyword>
<feature type="chain" id="PRO_5018724633" evidence="1">
    <location>
        <begin position="22"/>
        <end position="193"/>
    </location>
</feature>
<evidence type="ECO:0000313" key="3">
    <source>
        <dbReference type="Proteomes" id="UP000784294"/>
    </source>
</evidence>
<accession>A0A3S5CRR3</accession>
<gene>
    <name evidence="2" type="ORF">PXEA_LOCUS36199</name>
</gene>
<dbReference type="EMBL" id="CAAALY010276412">
    <property type="protein sequence ID" value="VEL42759.1"/>
    <property type="molecule type" value="Genomic_DNA"/>
</dbReference>
<comment type="caution">
    <text evidence="2">The sequence shown here is derived from an EMBL/GenBank/DDBJ whole genome shotgun (WGS) entry which is preliminary data.</text>
</comment>
<evidence type="ECO:0000313" key="2">
    <source>
        <dbReference type="EMBL" id="VEL42759.1"/>
    </source>
</evidence>
<sequence length="193" mass="20885">MQRSLCIIHLIIFNIVNPFYGLSPSFTHLHQAFLSTVLSHCERLECEAQRYHTAQANLPLACGDIGHQHNPSPVERLLVPAMFRFLVALTYVRSPKRSLPSQVGSALAESGRDISDSKGQVTIDKSSSSIMVTGTLNVSGSLLGRPFASSRRPVSSLTQSCCLAKQNPASKIQPNSGPGRIISISQVSNIVFA</sequence>
<protein>
    <submittedName>
        <fullName evidence="2">Uncharacterized protein</fullName>
    </submittedName>
</protein>
<proteinExistence type="predicted"/>
<dbReference type="Proteomes" id="UP000784294">
    <property type="component" value="Unassembled WGS sequence"/>
</dbReference>
<reference evidence="2" key="1">
    <citation type="submission" date="2018-11" db="EMBL/GenBank/DDBJ databases">
        <authorList>
            <consortium name="Pathogen Informatics"/>
        </authorList>
    </citation>
    <scope>NUCLEOTIDE SEQUENCE</scope>
</reference>